<keyword evidence="3" id="KW-0547">Nucleotide-binding</keyword>
<dbReference type="PANTHER" id="PTHR23074">
    <property type="entry name" value="AAA DOMAIN-CONTAINING"/>
    <property type="match status" value="1"/>
</dbReference>
<dbReference type="PROSITE" id="PS50994">
    <property type="entry name" value="INTEGRASE"/>
    <property type="match status" value="1"/>
</dbReference>
<dbReference type="InterPro" id="IPR012337">
    <property type="entry name" value="RNaseH-like_sf"/>
</dbReference>
<keyword evidence="5" id="KW-0967">Endosome</keyword>
<protein>
    <recommendedName>
        <fullName evidence="9">Integrase catalytic domain-containing protein</fullName>
    </recommendedName>
</protein>
<dbReference type="InterPro" id="IPR003593">
    <property type="entry name" value="AAA+_ATPase"/>
</dbReference>
<evidence type="ECO:0000256" key="2">
    <source>
        <dbReference type="ARBA" id="ARBA00006914"/>
    </source>
</evidence>
<dbReference type="GO" id="GO:0007033">
    <property type="term" value="P:vacuole organization"/>
    <property type="evidence" value="ECO:0007669"/>
    <property type="project" value="TreeGrafter"/>
</dbReference>
<dbReference type="GO" id="GO:0016887">
    <property type="term" value="F:ATP hydrolysis activity"/>
    <property type="evidence" value="ECO:0007669"/>
    <property type="project" value="InterPro"/>
</dbReference>
<comment type="subcellular location">
    <subcellularLocation>
        <location evidence="1">Endosome membrane</location>
        <topology evidence="1">Peripheral membrane protein</topology>
    </subcellularLocation>
</comment>
<dbReference type="Gene3D" id="3.40.50.300">
    <property type="entry name" value="P-loop containing nucleotide triphosphate hydrolases"/>
    <property type="match status" value="1"/>
</dbReference>
<dbReference type="SUPFAM" id="SSF53098">
    <property type="entry name" value="Ribonuclease H-like"/>
    <property type="match status" value="1"/>
</dbReference>
<dbReference type="InterPro" id="IPR043502">
    <property type="entry name" value="DNA/RNA_pol_sf"/>
</dbReference>
<dbReference type="GO" id="GO:0010008">
    <property type="term" value="C:endosome membrane"/>
    <property type="evidence" value="ECO:0007669"/>
    <property type="project" value="UniProtKB-SubCell"/>
</dbReference>
<evidence type="ECO:0000256" key="1">
    <source>
        <dbReference type="ARBA" id="ARBA00004481"/>
    </source>
</evidence>
<dbReference type="OrthoDB" id="414945at2759"/>
<dbReference type="GO" id="GO:0003676">
    <property type="term" value="F:nucleic acid binding"/>
    <property type="evidence" value="ECO:0007669"/>
    <property type="project" value="InterPro"/>
</dbReference>
<dbReference type="InterPro" id="IPR050304">
    <property type="entry name" value="MT-severing_AAA_ATPase"/>
</dbReference>
<evidence type="ECO:0000256" key="3">
    <source>
        <dbReference type="ARBA" id="ARBA00022741"/>
    </source>
</evidence>
<reference evidence="10" key="1">
    <citation type="submission" date="2019-11" db="EMBL/GenBank/DDBJ databases">
        <authorList>
            <person name="Liu Y."/>
            <person name="Hou J."/>
            <person name="Li T.-Q."/>
            <person name="Guan C.-H."/>
            <person name="Wu X."/>
            <person name="Wu H.-Z."/>
            <person name="Ling F."/>
            <person name="Zhang R."/>
            <person name="Shi X.-G."/>
            <person name="Ren J.-P."/>
            <person name="Chen E.-F."/>
            <person name="Sun J.-M."/>
        </authorList>
    </citation>
    <scope>NUCLEOTIDE SEQUENCE</scope>
    <source>
        <strain evidence="10">Adult_tree_wgs_1</strain>
        <tissue evidence="10">Leaves</tissue>
    </source>
</reference>
<dbReference type="InterPro" id="IPR003960">
    <property type="entry name" value="ATPase_AAA_CS"/>
</dbReference>
<dbReference type="InterPro" id="IPR001584">
    <property type="entry name" value="Integrase_cat-core"/>
</dbReference>
<dbReference type="GO" id="GO:0016197">
    <property type="term" value="P:endosomal transport"/>
    <property type="evidence" value="ECO:0007669"/>
    <property type="project" value="TreeGrafter"/>
</dbReference>
<dbReference type="Gene3D" id="3.30.420.10">
    <property type="entry name" value="Ribonuclease H-like superfamily/Ribonuclease H"/>
    <property type="match status" value="1"/>
</dbReference>
<dbReference type="GO" id="GO:0015074">
    <property type="term" value="P:DNA integration"/>
    <property type="evidence" value="ECO:0007669"/>
    <property type="project" value="InterPro"/>
</dbReference>
<dbReference type="FunFam" id="1.10.8.60:FF:000015">
    <property type="entry name" value="vacuolar protein sorting-associated protein 4A"/>
    <property type="match status" value="1"/>
</dbReference>
<evidence type="ECO:0000313" key="11">
    <source>
        <dbReference type="Proteomes" id="UP000626092"/>
    </source>
</evidence>
<dbReference type="GO" id="GO:0004190">
    <property type="term" value="F:aspartic-type endopeptidase activity"/>
    <property type="evidence" value="ECO:0007669"/>
    <property type="project" value="UniProtKB-KW"/>
</dbReference>
<feature type="domain" description="Integrase catalytic" evidence="9">
    <location>
        <begin position="735"/>
        <end position="925"/>
    </location>
</feature>
<dbReference type="Pfam" id="PF09336">
    <property type="entry name" value="Vps4_C"/>
    <property type="match status" value="1"/>
</dbReference>
<proteinExistence type="inferred from homology"/>
<dbReference type="Pfam" id="PF22936">
    <property type="entry name" value="Pol_BBD"/>
    <property type="match status" value="1"/>
</dbReference>
<dbReference type="Proteomes" id="UP000626092">
    <property type="component" value="Unassembled WGS sequence"/>
</dbReference>
<keyword evidence="4" id="KW-0378">Hydrolase</keyword>
<dbReference type="FunFam" id="3.40.50.300:FF:000043">
    <property type="entry name" value="Vacuolar protein sorting-associated protein 4"/>
    <property type="match status" value="1"/>
</dbReference>
<dbReference type="Pfam" id="PF07727">
    <property type="entry name" value="RVT_2"/>
    <property type="match status" value="1"/>
</dbReference>
<dbReference type="SUPFAM" id="SSF56672">
    <property type="entry name" value="DNA/RNA polymerases"/>
    <property type="match status" value="1"/>
</dbReference>
<dbReference type="InterPro" id="IPR003959">
    <property type="entry name" value="ATPase_AAA_core"/>
</dbReference>
<keyword evidence="11" id="KW-1185">Reference proteome</keyword>
<evidence type="ECO:0000256" key="4">
    <source>
        <dbReference type="ARBA" id="ARBA00022750"/>
    </source>
</evidence>
<dbReference type="SMART" id="SM00382">
    <property type="entry name" value="AAA"/>
    <property type="match status" value="1"/>
</dbReference>
<dbReference type="InterPro" id="IPR036397">
    <property type="entry name" value="RNaseH_sf"/>
</dbReference>
<dbReference type="InterPro" id="IPR027417">
    <property type="entry name" value="P-loop_NTPase"/>
</dbReference>
<evidence type="ECO:0000256" key="7">
    <source>
        <dbReference type="ARBA" id="ARBA00023136"/>
    </source>
</evidence>
<evidence type="ECO:0000256" key="5">
    <source>
        <dbReference type="ARBA" id="ARBA00022753"/>
    </source>
</evidence>
<evidence type="ECO:0000313" key="10">
    <source>
        <dbReference type="EMBL" id="KAF7150679.1"/>
    </source>
</evidence>
<dbReference type="PANTHER" id="PTHR23074:SF159">
    <property type="entry name" value="PROTEIN SUPPRESSOR OF K(+) TRANSPORT GROWTH DEFECT 1"/>
    <property type="match status" value="1"/>
</dbReference>
<gene>
    <name evidence="10" type="ORF">RHSIM_Rhsim02G0046600</name>
</gene>
<evidence type="ECO:0000259" key="9">
    <source>
        <dbReference type="PROSITE" id="PS50994"/>
    </source>
</evidence>
<dbReference type="InterPro" id="IPR013103">
    <property type="entry name" value="RVT_2"/>
</dbReference>
<comment type="caution">
    <text evidence="10">The sequence shown here is derived from an EMBL/GenBank/DDBJ whole genome shotgun (WGS) entry which is preliminary data.</text>
</comment>
<evidence type="ECO:0000256" key="8">
    <source>
        <dbReference type="SAM" id="MobiDB-lite"/>
    </source>
</evidence>
<keyword evidence="4" id="KW-0064">Aspartyl protease</keyword>
<feature type="compositionally biased region" description="Low complexity" evidence="8">
    <location>
        <begin position="489"/>
        <end position="498"/>
    </location>
</feature>
<comment type="similarity">
    <text evidence="2">Belongs to the AAA ATPase family.</text>
</comment>
<evidence type="ECO:0000256" key="6">
    <source>
        <dbReference type="ARBA" id="ARBA00022840"/>
    </source>
</evidence>
<dbReference type="SUPFAM" id="SSF52540">
    <property type="entry name" value="P-loop containing nucleoside triphosphate hydrolases"/>
    <property type="match status" value="1"/>
</dbReference>
<dbReference type="GO" id="GO:0005524">
    <property type="term" value="F:ATP binding"/>
    <property type="evidence" value="ECO:0007669"/>
    <property type="project" value="UniProtKB-KW"/>
</dbReference>
<dbReference type="InterPro" id="IPR015415">
    <property type="entry name" value="Spast_Vps4_C"/>
</dbReference>
<sequence>MAGLNSAIIKEKPNVQWNDVAGLESAKQALQEAVMLPVKFPQFFVGKRRPWRAFLLYGPPGTGKSFLAKAIATEANSTFFSISSSDLLSKYWGESEKLVSNLFQMARDSAPSIIFIDEIDSLCGQRGEGNESEASRRIKTEVLVQMQGVGCTDDKVLVLAATNTPYALDQAIRRLFDRRIYIPLPNLKARQHMFKLYLGDTAHNLTESDFESLASKTEDFSGSDIAVCVNDVLYEPVRKTQDAKYFVITPGGLLKCEPEQPGARQITMEDLEAEGLDSMITLPPITKMDFDKVLPRQRPTVSKADLEVHEKFTKEFGEAGCKTESLRVSQLSSSFPNSELRSGQDSAQHSMARFAFLQIRNEGDEMIPNLDFAEWKLVDSRLLSCLTSSLSSTTLPYVLGLHRSSQKLEAAGSPLAEDELIFHTSRGLKKGFKGFKTAARLRGDTLTFDELIIMLEGEELEMLHDDDEASSSETASVLVATHSTHTHSQAVPPVASQPRPSPPTTTNQSLQFFAPIPAIQPSQSFGPSMQYFPTQQFYPSISRDFTRGRGQGPRFPGKPCDICGRSNHVTAYCYYRPSGFEHYPGSPWRGSSPFPTGYPQMSLSHMTPPQMAPAFGFRPTSFMPSAPGYMGSRTSFPTQNPMSFLNTQGYNYNPAPVQAHIASSSAPPDYSGVTSQNWGNPGGDITSTPSWYFDSGATNHITNTFSNISQPQPSPMNTGVLVGNGSHLPVTHTGPGIIPTSSTHFQLSNVLHTPSITHNLLSVHQFSKDNNCILVFDSSGLKIQDKNTHQILYQGPCHKGLYPLLSYSKAPSSPYVSPAALVTTNAAAMLWHNKLGHPSPSLFQSLIKQFNLPVSFHAPHTLEQNGVVERKHRHLIETTIALLLKVQLPTLFWLEALTTAVYLANRLPHSSLKYQVPLTNFDDLSVSVSVPLIPSIVPSDISVTVNGPNSPFISDFPVSIPVPLTSSSTESLLVQESASSSCSESLSTSVPLPSSSTISLPISGPSSHSMITRSKNGISQPKHPFVLSVVPNSEVIPEGTWELVPHPPQANVIGCQWIYKIKRNSDGSVARYKARLVANGNQQYEGLDFTKTFSRVIKQPTIRVVLSLAIHNQWSIRQLDVSNAFLHGVIEEDVYMRLPLGYKHSDKPQYVCKLKKALYGLRQAPRAWFSVFSGFLVQQGFQNSKADASLFTLKNDKSITLILIYVDDIIITGNNSEFIIDLISHLSTRFAMKDLGSLSYFLGIEVHKIGPGHLLSQSKYASDLLKRAGMLECKPSLSPTSAKPAVLDPDPPVSDPHWFRTIVGSLQYLTLIRLELSFAVNLACQHMHDPRQSHFAVVKRILRHVKGNIHQGLLFVPSSLKLTAFSDADWAGDHATRRSTTGFYLFLGSNLISWCAKKQHTVARSSTEAEYRALAQCAADISWVHQLLQDLQLTPQVPHSLWCDNQSAITLASNPIFHPRTKHVEVDYHFIREKVLNKQIVVHHVVSHHQIADIFTKSLSVDRSFQLLKIQTHGSGHSHEFEGGCKIGSLRVSQVSSCFPNLEVVKIQLNIQWPDLLCILLGFYL</sequence>
<dbReference type="CDD" id="cd09272">
    <property type="entry name" value="RNase_HI_RT_Ty1"/>
    <property type="match status" value="1"/>
</dbReference>
<dbReference type="Pfam" id="PF00004">
    <property type="entry name" value="AAA"/>
    <property type="match status" value="1"/>
</dbReference>
<keyword evidence="6" id="KW-0067">ATP-binding</keyword>
<dbReference type="PROSITE" id="PS00674">
    <property type="entry name" value="AAA"/>
    <property type="match status" value="1"/>
</dbReference>
<accession>A0A834HB91</accession>
<keyword evidence="4" id="KW-0645">Protease</keyword>
<name>A0A834HB91_RHOSS</name>
<organism evidence="10 11">
    <name type="scientific">Rhododendron simsii</name>
    <name type="common">Sims's rhododendron</name>
    <dbReference type="NCBI Taxonomy" id="118357"/>
    <lineage>
        <taxon>Eukaryota</taxon>
        <taxon>Viridiplantae</taxon>
        <taxon>Streptophyta</taxon>
        <taxon>Embryophyta</taxon>
        <taxon>Tracheophyta</taxon>
        <taxon>Spermatophyta</taxon>
        <taxon>Magnoliopsida</taxon>
        <taxon>eudicotyledons</taxon>
        <taxon>Gunneridae</taxon>
        <taxon>Pentapetalae</taxon>
        <taxon>asterids</taxon>
        <taxon>Ericales</taxon>
        <taxon>Ericaceae</taxon>
        <taxon>Ericoideae</taxon>
        <taxon>Rhodoreae</taxon>
        <taxon>Rhododendron</taxon>
    </lineage>
</organism>
<dbReference type="Gene3D" id="1.10.8.60">
    <property type="match status" value="1"/>
</dbReference>
<dbReference type="InterPro" id="IPR054722">
    <property type="entry name" value="PolX-like_BBD"/>
</dbReference>
<feature type="region of interest" description="Disordered" evidence="8">
    <location>
        <begin position="486"/>
        <end position="509"/>
    </location>
</feature>
<dbReference type="EMBL" id="WJXA01000002">
    <property type="protein sequence ID" value="KAF7150679.1"/>
    <property type="molecule type" value="Genomic_DNA"/>
</dbReference>
<keyword evidence="7" id="KW-0472">Membrane</keyword>